<sequence length="285" mass="31759">MEKLVVIGLGLIGGSLALDLKKRGNYKVFGIDQNAEHIKKALALGVIDAEIDFNEITDASVVIIAVPVNIVPKLAKEILDCVSEDTLVFDVGSVKNEICKEIVNHPKRKNFVAAHPLAGTEFSGPEAAILNLFDDKVNIICEADKTDWKILDKAISLFKKLNMRIKMMHPEEHDRHIAYVSHLSHVSSFMLGKTVLEIEKNEQAIFDMASTGFASTVRLAKSSANTWTPIFLENKENIIKSLNEYIKNLNEFKEMIEQNDANGLNETMHGTNYIKNILNGIKQSN</sequence>
<dbReference type="InterPro" id="IPR050812">
    <property type="entry name" value="Preph/Arog_dehydrog"/>
</dbReference>
<dbReference type="OrthoDB" id="9802008at2"/>
<dbReference type="NCBIfam" id="NF006307">
    <property type="entry name" value="PRK08507.1"/>
    <property type="match status" value="1"/>
</dbReference>
<dbReference type="Pfam" id="PF20463">
    <property type="entry name" value="PDH_C"/>
    <property type="match status" value="1"/>
</dbReference>
<dbReference type="PROSITE" id="PS51176">
    <property type="entry name" value="PDH_ADH"/>
    <property type="match status" value="1"/>
</dbReference>
<dbReference type="GO" id="GO:0070403">
    <property type="term" value="F:NAD+ binding"/>
    <property type="evidence" value="ECO:0007669"/>
    <property type="project" value="InterPro"/>
</dbReference>
<keyword evidence="1" id="KW-0560">Oxidoreductase</keyword>
<comment type="caution">
    <text evidence="4">The sequence shown here is derived from an EMBL/GenBank/DDBJ whole genome shotgun (WGS) entry which is preliminary data.</text>
</comment>
<dbReference type="InterPro" id="IPR046826">
    <property type="entry name" value="PDH_N"/>
</dbReference>
<dbReference type="InterPro" id="IPR003099">
    <property type="entry name" value="Prephen_DH"/>
</dbReference>
<organism evidence="4 5">
    <name type="scientific">Lutibacter oceani</name>
    <dbReference type="NCBI Taxonomy" id="1853311"/>
    <lineage>
        <taxon>Bacteria</taxon>
        <taxon>Pseudomonadati</taxon>
        <taxon>Bacteroidota</taxon>
        <taxon>Flavobacteriia</taxon>
        <taxon>Flavobacteriales</taxon>
        <taxon>Flavobacteriaceae</taxon>
        <taxon>Lutibacter</taxon>
    </lineage>
</organism>
<feature type="domain" description="Prephenate/arogenate dehydrogenase" evidence="3">
    <location>
        <begin position="2"/>
        <end position="285"/>
    </location>
</feature>
<accession>A0A3D9RSZ4</accession>
<dbReference type="InterPro" id="IPR036291">
    <property type="entry name" value="NAD(P)-bd_dom_sf"/>
</dbReference>
<protein>
    <submittedName>
        <fullName evidence="4">Prephenate dehydrogenase</fullName>
    </submittedName>
</protein>
<dbReference type="RefSeq" id="WP_115877755.1">
    <property type="nucleotide sequence ID" value="NZ_QTTQ01000009.1"/>
</dbReference>
<dbReference type="SUPFAM" id="SSF51735">
    <property type="entry name" value="NAD(P)-binding Rossmann-fold domains"/>
    <property type="match status" value="1"/>
</dbReference>
<feature type="coiled-coil region" evidence="2">
    <location>
        <begin position="232"/>
        <end position="262"/>
    </location>
</feature>
<keyword evidence="5" id="KW-1185">Reference proteome</keyword>
<dbReference type="SUPFAM" id="SSF48179">
    <property type="entry name" value="6-phosphogluconate dehydrogenase C-terminal domain-like"/>
    <property type="match status" value="1"/>
</dbReference>
<dbReference type="InterPro" id="IPR046825">
    <property type="entry name" value="PDH_C"/>
</dbReference>
<dbReference type="Pfam" id="PF02153">
    <property type="entry name" value="PDH_N"/>
    <property type="match status" value="1"/>
</dbReference>
<name>A0A3D9RSZ4_9FLAO</name>
<dbReference type="Gene3D" id="1.10.3660.10">
    <property type="entry name" value="6-phosphogluconate dehydrogenase C-terminal like domain"/>
    <property type="match status" value="1"/>
</dbReference>
<dbReference type="GO" id="GO:0006571">
    <property type="term" value="P:tyrosine biosynthetic process"/>
    <property type="evidence" value="ECO:0007669"/>
    <property type="project" value="InterPro"/>
</dbReference>
<evidence type="ECO:0000313" key="5">
    <source>
        <dbReference type="Proteomes" id="UP000256429"/>
    </source>
</evidence>
<dbReference type="InterPro" id="IPR008927">
    <property type="entry name" value="6-PGluconate_DH-like_C_sf"/>
</dbReference>
<dbReference type="FunFam" id="3.40.50.720:FF:000208">
    <property type="entry name" value="Prephenate dehydrogenase"/>
    <property type="match status" value="1"/>
</dbReference>
<dbReference type="GO" id="GO:0008977">
    <property type="term" value="F:prephenate dehydrogenase (NAD+) activity"/>
    <property type="evidence" value="ECO:0007669"/>
    <property type="project" value="InterPro"/>
</dbReference>
<keyword evidence="2" id="KW-0175">Coiled coil</keyword>
<evidence type="ECO:0000313" key="4">
    <source>
        <dbReference type="EMBL" id="REE83070.1"/>
    </source>
</evidence>
<dbReference type="AlphaFoldDB" id="A0A3D9RSZ4"/>
<dbReference type="Proteomes" id="UP000256429">
    <property type="component" value="Unassembled WGS sequence"/>
</dbReference>
<gene>
    <name evidence="4" type="ORF">BX611_0350</name>
</gene>
<evidence type="ECO:0000256" key="2">
    <source>
        <dbReference type="SAM" id="Coils"/>
    </source>
</evidence>
<dbReference type="Gene3D" id="3.40.50.720">
    <property type="entry name" value="NAD(P)-binding Rossmann-like Domain"/>
    <property type="match status" value="1"/>
</dbReference>
<evidence type="ECO:0000259" key="3">
    <source>
        <dbReference type="PROSITE" id="PS51176"/>
    </source>
</evidence>
<dbReference type="PANTHER" id="PTHR21363">
    <property type="entry name" value="PREPHENATE DEHYDROGENASE"/>
    <property type="match status" value="1"/>
</dbReference>
<dbReference type="EMBL" id="QTTQ01000009">
    <property type="protein sequence ID" value="REE83070.1"/>
    <property type="molecule type" value="Genomic_DNA"/>
</dbReference>
<dbReference type="PANTHER" id="PTHR21363:SF0">
    <property type="entry name" value="PREPHENATE DEHYDROGENASE [NADP(+)]"/>
    <property type="match status" value="1"/>
</dbReference>
<reference evidence="4 5" key="1">
    <citation type="submission" date="2018-08" db="EMBL/GenBank/DDBJ databases">
        <title>Genomic Encyclopedia of Type Strains, Phase III (KMG-III): the genomes of soil and plant-associated and newly described type strains.</title>
        <authorList>
            <person name="Whitman W."/>
        </authorList>
    </citation>
    <scope>NUCLEOTIDE SEQUENCE [LARGE SCALE GENOMIC DNA]</scope>
    <source>
        <strain evidence="4 5">325-5</strain>
    </source>
</reference>
<dbReference type="GO" id="GO:0004665">
    <property type="term" value="F:prephenate dehydrogenase (NADP+) activity"/>
    <property type="evidence" value="ECO:0007669"/>
    <property type="project" value="InterPro"/>
</dbReference>
<evidence type="ECO:0000256" key="1">
    <source>
        <dbReference type="ARBA" id="ARBA00023002"/>
    </source>
</evidence>
<proteinExistence type="predicted"/>